<feature type="domain" description="Plastocyanin-like" evidence="6">
    <location>
        <begin position="371"/>
        <end position="472"/>
    </location>
</feature>
<dbReference type="PANTHER" id="PTHR11709:SF394">
    <property type="entry name" value="FI03373P-RELATED"/>
    <property type="match status" value="1"/>
</dbReference>
<evidence type="ECO:0000256" key="4">
    <source>
        <dbReference type="SAM" id="Phobius"/>
    </source>
</evidence>
<dbReference type="Pfam" id="PF07731">
    <property type="entry name" value="Cu-oxidase_2"/>
    <property type="match status" value="1"/>
</dbReference>
<feature type="domain" description="Plastocyanin-like" evidence="7">
    <location>
        <begin position="93"/>
        <end position="206"/>
    </location>
</feature>
<dbReference type="InterPro" id="IPR011706">
    <property type="entry name" value="Cu-oxidase_C"/>
</dbReference>
<evidence type="ECO:0000256" key="3">
    <source>
        <dbReference type="ARBA" id="ARBA00023008"/>
    </source>
</evidence>
<dbReference type="CDD" id="cd13861">
    <property type="entry name" value="CuRO_1_CumA_like"/>
    <property type="match status" value="1"/>
</dbReference>
<dbReference type="InterPro" id="IPR011707">
    <property type="entry name" value="Cu-oxidase-like_N"/>
</dbReference>
<evidence type="ECO:0000256" key="1">
    <source>
        <dbReference type="ARBA" id="ARBA00022723"/>
    </source>
</evidence>
<dbReference type="Proteomes" id="UP000838324">
    <property type="component" value="Unassembled WGS sequence"/>
</dbReference>
<feature type="transmembrane region" description="Helical" evidence="4">
    <location>
        <begin position="12"/>
        <end position="32"/>
    </location>
</feature>
<keyword evidence="9" id="KW-1185">Reference proteome</keyword>
<keyword evidence="1" id="KW-0479">Metal-binding</keyword>
<sequence>MSKLTSKKRVFFFGVPALLIIVIGALIAIYFWQIRLQKPVEINMAQHQHASGEIMTAAGHHHNHVQQSIACESIVAGETTAPTREFELLAASTSLQLDNGKRVEAWTFNGGSPGPVLRVKEGDRVVVKLRNLDIKDGVTIHWHGVNVPCSQDGVAGVTQNAVAPGEQFTYTFIASEPGTYWYHSHQMSSIQAKMGLVGSLIVEPKSAGEMPASIEVNAFYQDLNSTQLLNGTTGGLTVEGKAGEQVKLRLTNAGNETLHFAIDGAPFKVIAMDGHDLHEPGSLENTLIPVGSGQRYDILIQLPKGTKVIVHSDSMKNLPITLGSGVEPVRAENKGMFSFTDYGTPLLEDHSAKPTPDRSYELILSQSMFIKTINGHAFHEIPPMSVREGEYVQITIINEGGGDHPFHIHGHSFRVWSKNGIPLTGSPVYLDTLLTTKGERYEILLKADNPGLWMAHCHNLEHSSMGMSMMLNYEGVTTSYRVGKRSGNLPDL</sequence>
<keyword evidence="8" id="KW-0131">Cell cycle</keyword>
<proteinExistence type="predicted"/>
<dbReference type="PANTHER" id="PTHR11709">
    <property type="entry name" value="MULTI-COPPER OXIDASE"/>
    <property type="match status" value="1"/>
</dbReference>
<gene>
    <name evidence="8" type="primary">ftsP</name>
    <name evidence="8" type="ORF">PAECIP111892_02977</name>
</gene>
<dbReference type="RefSeq" id="WP_236334361.1">
    <property type="nucleotide sequence ID" value="NZ_CAKMMG010000003.1"/>
</dbReference>
<dbReference type="SUPFAM" id="SSF49503">
    <property type="entry name" value="Cupredoxins"/>
    <property type="match status" value="3"/>
</dbReference>
<keyword evidence="2" id="KW-0560">Oxidoreductase</keyword>
<evidence type="ECO:0000256" key="2">
    <source>
        <dbReference type="ARBA" id="ARBA00023002"/>
    </source>
</evidence>
<dbReference type="CDD" id="cd04202">
    <property type="entry name" value="CuRO_D2_2dMcoN_like"/>
    <property type="match status" value="1"/>
</dbReference>
<dbReference type="Pfam" id="PF07732">
    <property type="entry name" value="Cu-oxidase_3"/>
    <property type="match status" value="1"/>
</dbReference>
<keyword evidence="4" id="KW-0812">Transmembrane</keyword>
<dbReference type="PROSITE" id="PS00080">
    <property type="entry name" value="MULTICOPPER_OXIDASE2"/>
    <property type="match status" value="1"/>
</dbReference>
<dbReference type="InterPro" id="IPR001117">
    <property type="entry name" value="Cu-oxidase_2nd"/>
</dbReference>
<accession>A0ABM9C9C4</accession>
<dbReference type="Gene3D" id="2.60.40.420">
    <property type="entry name" value="Cupredoxins - blue copper proteins"/>
    <property type="match status" value="3"/>
</dbReference>
<comment type="caution">
    <text evidence="8">The sequence shown here is derived from an EMBL/GenBank/DDBJ whole genome shotgun (WGS) entry which is preliminary data.</text>
</comment>
<keyword evidence="4" id="KW-1133">Transmembrane helix</keyword>
<keyword evidence="4" id="KW-0472">Membrane</keyword>
<dbReference type="InterPro" id="IPR045087">
    <property type="entry name" value="Cu-oxidase_fam"/>
</dbReference>
<dbReference type="Pfam" id="PF00394">
    <property type="entry name" value="Cu-oxidase"/>
    <property type="match status" value="1"/>
</dbReference>
<dbReference type="EMBL" id="CAKMMG010000003">
    <property type="protein sequence ID" value="CAH1207730.1"/>
    <property type="molecule type" value="Genomic_DNA"/>
</dbReference>
<reference evidence="8" key="1">
    <citation type="submission" date="2022-01" db="EMBL/GenBank/DDBJ databases">
        <authorList>
            <person name="Criscuolo A."/>
        </authorList>
    </citation>
    <scope>NUCLEOTIDE SEQUENCE</scope>
    <source>
        <strain evidence="8">CIP111892</strain>
    </source>
</reference>
<evidence type="ECO:0000313" key="8">
    <source>
        <dbReference type="EMBL" id="CAH1207730.1"/>
    </source>
</evidence>
<evidence type="ECO:0000259" key="7">
    <source>
        <dbReference type="Pfam" id="PF07732"/>
    </source>
</evidence>
<name>A0ABM9C9C4_9BACL</name>
<protein>
    <submittedName>
        <fullName evidence="8">Cell division protein FtsP</fullName>
    </submittedName>
</protein>
<evidence type="ECO:0000259" key="6">
    <source>
        <dbReference type="Pfam" id="PF07731"/>
    </source>
</evidence>
<organism evidence="8 9">
    <name type="scientific">Paenibacillus auburnensis</name>
    <dbReference type="NCBI Taxonomy" id="2905649"/>
    <lineage>
        <taxon>Bacteria</taxon>
        <taxon>Bacillati</taxon>
        <taxon>Bacillota</taxon>
        <taxon>Bacilli</taxon>
        <taxon>Bacillales</taxon>
        <taxon>Paenibacillaceae</taxon>
        <taxon>Paenibacillus</taxon>
    </lineage>
</organism>
<dbReference type="InterPro" id="IPR002355">
    <property type="entry name" value="Cu_oxidase_Cu_BS"/>
</dbReference>
<dbReference type="GO" id="GO:0051301">
    <property type="term" value="P:cell division"/>
    <property type="evidence" value="ECO:0007669"/>
    <property type="project" value="UniProtKB-KW"/>
</dbReference>
<keyword evidence="3" id="KW-0186">Copper</keyword>
<dbReference type="InterPro" id="IPR008972">
    <property type="entry name" value="Cupredoxin"/>
</dbReference>
<evidence type="ECO:0000259" key="5">
    <source>
        <dbReference type="Pfam" id="PF00394"/>
    </source>
</evidence>
<feature type="domain" description="Plastocyanin-like" evidence="5">
    <location>
        <begin position="228"/>
        <end position="303"/>
    </location>
</feature>
<keyword evidence="8" id="KW-0132">Cell division</keyword>
<evidence type="ECO:0000313" key="9">
    <source>
        <dbReference type="Proteomes" id="UP000838324"/>
    </source>
</evidence>